<protein>
    <submittedName>
        <fullName evidence="2">Uncharacterized protein</fullName>
    </submittedName>
</protein>
<keyword evidence="1" id="KW-1133">Transmembrane helix</keyword>
<feature type="transmembrane region" description="Helical" evidence="1">
    <location>
        <begin position="65"/>
        <end position="88"/>
    </location>
</feature>
<sequence>MIETLPKQVGQYLMQRIRSSLNIVAITALCLGGGFIGGMIVPWWLGWIPGVETRIDDAISIANTYIVFTTIIFVAATVILVVVGFLFAKQFADSKELQSKELFDEILSEIKSSKEKGDALARAIFENPQITNHIKDSLDAKIKSNLENVRNSLIRSIEEHSEAQSDELFEQMTQGAHHD</sequence>
<keyword evidence="1" id="KW-0812">Transmembrane</keyword>
<keyword evidence="1" id="KW-0472">Membrane</keyword>
<organism evidence="2">
    <name type="scientific">Candidatus Kentrum sp. LFY</name>
    <dbReference type="NCBI Taxonomy" id="2126342"/>
    <lineage>
        <taxon>Bacteria</taxon>
        <taxon>Pseudomonadati</taxon>
        <taxon>Pseudomonadota</taxon>
        <taxon>Gammaproteobacteria</taxon>
        <taxon>Candidatus Kentrum</taxon>
    </lineage>
</organism>
<proteinExistence type="predicted"/>
<dbReference type="AlphaFoldDB" id="A0A450U938"/>
<evidence type="ECO:0000313" key="2">
    <source>
        <dbReference type="EMBL" id="VFJ88500.1"/>
    </source>
</evidence>
<name>A0A450U938_9GAMM</name>
<evidence type="ECO:0000256" key="1">
    <source>
        <dbReference type="SAM" id="Phobius"/>
    </source>
</evidence>
<dbReference type="EMBL" id="CAADFH010000004">
    <property type="protein sequence ID" value="VFJ88500.1"/>
    <property type="molecule type" value="Genomic_DNA"/>
</dbReference>
<feature type="transmembrane region" description="Helical" evidence="1">
    <location>
        <begin position="21"/>
        <end position="45"/>
    </location>
</feature>
<gene>
    <name evidence="2" type="ORF">BECKLFY1418A_GA0070994_100448</name>
</gene>
<accession>A0A450U938</accession>
<reference evidence="2" key="1">
    <citation type="submission" date="2019-02" db="EMBL/GenBank/DDBJ databases">
        <authorList>
            <person name="Gruber-Vodicka R. H."/>
            <person name="Seah K. B. B."/>
        </authorList>
    </citation>
    <scope>NUCLEOTIDE SEQUENCE</scope>
    <source>
        <strain evidence="2">BECK_M6</strain>
    </source>
</reference>